<evidence type="ECO:0000313" key="1">
    <source>
        <dbReference type="EMBL" id="MDN5213723.1"/>
    </source>
</evidence>
<proteinExistence type="predicted"/>
<accession>A0ABT8LBQ7</accession>
<dbReference type="EMBL" id="JAUJEB010000003">
    <property type="protein sequence ID" value="MDN5213723.1"/>
    <property type="molecule type" value="Genomic_DNA"/>
</dbReference>
<dbReference type="RefSeq" id="WP_346759060.1">
    <property type="nucleotide sequence ID" value="NZ_JAUJEB010000003.1"/>
</dbReference>
<protein>
    <recommendedName>
        <fullName evidence="3">Transposase</fullName>
    </recommendedName>
</protein>
<gene>
    <name evidence="1" type="ORF">QQ020_16745</name>
</gene>
<name>A0ABT8LBQ7_9BACT</name>
<organism evidence="1 2">
    <name type="scientific">Agaribacillus aureus</name>
    <dbReference type="NCBI Taxonomy" id="3051825"/>
    <lineage>
        <taxon>Bacteria</taxon>
        <taxon>Pseudomonadati</taxon>
        <taxon>Bacteroidota</taxon>
        <taxon>Cytophagia</taxon>
        <taxon>Cytophagales</taxon>
        <taxon>Splendidivirgaceae</taxon>
        <taxon>Agaribacillus</taxon>
    </lineage>
</organism>
<sequence>MGKITLKYYLDRRLKSKQASKDEVFLKAADGYYYPLYVQVICKRQNTKFRSFIKPPRKSTDFGVYEIGRDLGDTDNKKLRGLIEQEKKSIRTVVLLLRPFENEKFSLAGFSSVYKRSVVEMSFLVSNHCKQALKKVMAGSKFKAMTEIIDWQLTYVVIKSGLNGMLRFIARRNKQKFLNQVEEIDKIFTAFGDYAGKKTITLSQWIAEDHGQKIKNFLIRHKYREYDKISAGIQAVVHQHNLDFK</sequence>
<comment type="caution">
    <text evidence="1">The sequence shown here is derived from an EMBL/GenBank/DDBJ whole genome shotgun (WGS) entry which is preliminary data.</text>
</comment>
<keyword evidence="2" id="KW-1185">Reference proteome</keyword>
<evidence type="ECO:0000313" key="2">
    <source>
        <dbReference type="Proteomes" id="UP001172083"/>
    </source>
</evidence>
<reference evidence="1" key="1">
    <citation type="submission" date="2023-06" db="EMBL/GenBank/DDBJ databases">
        <title>Genomic of Agaribacillus aureum.</title>
        <authorList>
            <person name="Wang G."/>
        </authorList>
    </citation>
    <scope>NUCLEOTIDE SEQUENCE</scope>
    <source>
        <strain evidence="1">BMA12</strain>
    </source>
</reference>
<evidence type="ECO:0008006" key="3">
    <source>
        <dbReference type="Google" id="ProtNLM"/>
    </source>
</evidence>
<dbReference type="Proteomes" id="UP001172083">
    <property type="component" value="Unassembled WGS sequence"/>
</dbReference>